<reference evidence="2 3" key="1">
    <citation type="submission" date="2018-04" db="EMBL/GenBank/DDBJ databases">
        <title>Sphingobacterium sp. M46 Genome.</title>
        <authorList>
            <person name="Cheng J."/>
            <person name="Li Y."/>
        </authorList>
    </citation>
    <scope>NUCLEOTIDE SEQUENCE [LARGE SCALE GENOMIC DNA]</scope>
    <source>
        <strain evidence="2 3">M46</strain>
    </source>
</reference>
<evidence type="ECO:0000313" key="2">
    <source>
        <dbReference type="EMBL" id="PUV22942.1"/>
    </source>
</evidence>
<dbReference type="CDD" id="cd03801">
    <property type="entry name" value="GT4_PimA-like"/>
    <property type="match status" value="1"/>
</dbReference>
<dbReference type="Proteomes" id="UP000250831">
    <property type="component" value="Unassembled WGS sequence"/>
</dbReference>
<protein>
    <recommendedName>
        <fullName evidence="1">Glycosyl transferase family 1 domain-containing protein</fullName>
    </recommendedName>
</protein>
<dbReference type="PANTHER" id="PTHR12526:SF630">
    <property type="entry name" value="GLYCOSYLTRANSFERASE"/>
    <property type="match status" value="1"/>
</dbReference>
<dbReference type="OrthoDB" id="7560678at2"/>
<evidence type="ECO:0000313" key="3">
    <source>
        <dbReference type="Proteomes" id="UP000250831"/>
    </source>
</evidence>
<dbReference type="RefSeq" id="WP_108635277.1">
    <property type="nucleotide sequence ID" value="NZ_QCXX01000005.1"/>
</dbReference>
<keyword evidence="3" id="KW-1185">Reference proteome</keyword>
<dbReference type="GO" id="GO:0016757">
    <property type="term" value="F:glycosyltransferase activity"/>
    <property type="evidence" value="ECO:0007669"/>
    <property type="project" value="InterPro"/>
</dbReference>
<dbReference type="EMBL" id="QCXX01000005">
    <property type="protein sequence ID" value="PUV22942.1"/>
    <property type="molecule type" value="Genomic_DNA"/>
</dbReference>
<gene>
    <name evidence="2" type="ORF">DCO56_18650</name>
</gene>
<evidence type="ECO:0000259" key="1">
    <source>
        <dbReference type="Pfam" id="PF00534"/>
    </source>
</evidence>
<organism evidence="2 3">
    <name type="scientific">Sphingobacterium athyrii</name>
    <dbReference type="NCBI Taxonomy" id="2152717"/>
    <lineage>
        <taxon>Bacteria</taxon>
        <taxon>Pseudomonadati</taxon>
        <taxon>Bacteroidota</taxon>
        <taxon>Sphingobacteriia</taxon>
        <taxon>Sphingobacteriales</taxon>
        <taxon>Sphingobacteriaceae</taxon>
        <taxon>Sphingobacterium</taxon>
    </lineage>
</organism>
<name>A0A363NQ70_9SPHI</name>
<sequence>MKLCFFIGYYPFVKGGAEYQSKLIAEELSKEHDIFFISVSNNHIANEVIHHDEFKVYQLNYNLLLNKATLYYPLAWEINRILKNERPDAIYQRILNSFSYHLSQYANNRSIPHYIHVADKYSLLFDGKNLSTYIRKYLFNGLNLATTKFITQNREQTKLLNNLKIAPVLQIYNMHPVPDFSYNECLNSKIQARIKSIVWIGSSRPVKRLELYLELAKLCENLKDFRFYIIGRIEEGEYGFKLMETIESLKNVEYLGEQENSFVNNFLEKEAYLTLNTSKSEGFSNVFIQSWLRGVPVYSLNSSPDDLFDSYKLGRYFNDDFDELKNSLLDFNANNDYLEMANECLKVSRELFSLEKSIGEIKAIL</sequence>
<dbReference type="InterPro" id="IPR001296">
    <property type="entry name" value="Glyco_trans_1"/>
</dbReference>
<dbReference type="PANTHER" id="PTHR12526">
    <property type="entry name" value="GLYCOSYLTRANSFERASE"/>
    <property type="match status" value="1"/>
</dbReference>
<comment type="caution">
    <text evidence="2">The sequence shown here is derived from an EMBL/GenBank/DDBJ whole genome shotgun (WGS) entry which is preliminary data.</text>
</comment>
<dbReference type="SUPFAM" id="SSF53756">
    <property type="entry name" value="UDP-Glycosyltransferase/glycogen phosphorylase"/>
    <property type="match status" value="1"/>
</dbReference>
<dbReference type="Pfam" id="PF00534">
    <property type="entry name" value="Glycos_transf_1"/>
    <property type="match status" value="1"/>
</dbReference>
<feature type="domain" description="Glycosyl transferase family 1" evidence="1">
    <location>
        <begin position="196"/>
        <end position="301"/>
    </location>
</feature>
<dbReference type="Gene3D" id="3.40.50.2000">
    <property type="entry name" value="Glycogen Phosphorylase B"/>
    <property type="match status" value="2"/>
</dbReference>
<proteinExistence type="predicted"/>
<dbReference type="AlphaFoldDB" id="A0A363NQ70"/>
<accession>A0A363NQ70</accession>